<feature type="region of interest" description="Disordered" evidence="1">
    <location>
        <begin position="68"/>
        <end position="130"/>
    </location>
</feature>
<accession>A0AAD5RVH9</accession>
<protein>
    <submittedName>
        <fullName evidence="3">Uncharacterized protein</fullName>
    </submittedName>
</protein>
<proteinExistence type="predicted"/>
<dbReference type="Proteomes" id="UP001201980">
    <property type="component" value="Unassembled WGS sequence"/>
</dbReference>
<keyword evidence="4" id="KW-1185">Reference proteome</keyword>
<keyword evidence="2" id="KW-0812">Transmembrane</keyword>
<feature type="region of interest" description="Disordered" evidence="1">
    <location>
        <begin position="198"/>
        <end position="335"/>
    </location>
</feature>
<evidence type="ECO:0000313" key="4">
    <source>
        <dbReference type="Proteomes" id="UP001201980"/>
    </source>
</evidence>
<evidence type="ECO:0000256" key="1">
    <source>
        <dbReference type="SAM" id="MobiDB-lite"/>
    </source>
</evidence>
<feature type="compositionally biased region" description="Low complexity" evidence="1">
    <location>
        <begin position="105"/>
        <end position="130"/>
    </location>
</feature>
<keyword evidence="2" id="KW-0472">Membrane</keyword>
<comment type="caution">
    <text evidence="3">The sequence shown here is derived from an EMBL/GenBank/DDBJ whole genome shotgun (WGS) entry which is preliminary data.</text>
</comment>
<gene>
    <name evidence="3" type="ORF">MKZ38_008767</name>
</gene>
<feature type="compositionally biased region" description="Polar residues" evidence="1">
    <location>
        <begin position="245"/>
        <end position="255"/>
    </location>
</feature>
<feature type="compositionally biased region" description="Basic and acidic residues" evidence="1">
    <location>
        <begin position="294"/>
        <end position="313"/>
    </location>
</feature>
<feature type="compositionally biased region" description="Polar residues" evidence="1">
    <location>
        <begin position="94"/>
        <end position="104"/>
    </location>
</feature>
<name>A0AAD5RVH9_9PEZI</name>
<evidence type="ECO:0000313" key="3">
    <source>
        <dbReference type="EMBL" id="KAJ2904146.1"/>
    </source>
</evidence>
<feature type="compositionally biased region" description="Low complexity" evidence="1">
    <location>
        <begin position="201"/>
        <end position="210"/>
    </location>
</feature>
<dbReference type="EMBL" id="JAKWBI020000061">
    <property type="protein sequence ID" value="KAJ2904146.1"/>
    <property type="molecule type" value="Genomic_DNA"/>
</dbReference>
<feature type="compositionally biased region" description="Low complexity" evidence="1">
    <location>
        <begin position="68"/>
        <end position="85"/>
    </location>
</feature>
<sequence>MTAFFCASLDLAHIIISRQSSTECPSGKSFYNCNQGELRGCCSHDPCTDNVCEDDDFVNSPLTTLTSKTKTTNTSKDTATPTATAITRSEGETESTGAASSVFNPDSTVSAVPTSTSTSNTSSDGISDGISSSSADPILSKGAIIGIAVGGFVFLCCILLSLFFIIKKCRRGRATPDPTGLPQSPSPSRLAEKYFPDRSTTETGTTGHNTPFVESQDEGHSAAVVQFVENDRTGSPPELVRKNNLFVTNPDNTPISPAAVPVRPTVREGVVGPESAQFGHGGQGHEGQHGQSYHAEEHHDAHGQAQEHRNTADHHHHHQGPHHDQPYVPISAPVRHGPMLGVQEADGTPRPAEMDGRAVITNRAEPTHTNPSNLQHQPHWSTQGPEMQQIKQSVSGPRVQGNLVITDEERQAGYGHVSSWASYHG</sequence>
<organism evidence="3 4">
    <name type="scientific">Zalerion maritima</name>
    <dbReference type="NCBI Taxonomy" id="339359"/>
    <lineage>
        <taxon>Eukaryota</taxon>
        <taxon>Fungi</taxon>
        <taxon>Dikarya</taxon>
        <taxon>Ascomycota</taxon>
        <taxon>Pezizomycotina</taxon>
        <taxon>Sordariomycetes</taxon>
        <taxon>Lulworthiomycetidae</taxon>
        <taxon>Lulworthiales</taxon>
        <taxon>Lulworthiaceae</taxon>
        <taxon>Zalerion</taxon>
    </lineage>
</organism>
<evidence type="ECO:0000256" key="2">
    <source>
        <dbReference type="SAM" id="Phobius"/>
    </source>
</evidence>
<reference evidence="3" key="1">
    <citation type="submission" date="2022-07" db="EMBL/GenBank/DDBJ databases">
        <title>Draft genome sequence of Zalerion maritima ATCC 34329, a (micro)plastics degrading marine fungus.</title>
        <authorList>
            <person name="Paco A."/>
            <person name="Goncalves M.F.M."/>
            <person name="Rocha-Santos T.A.P."/>
            <person name="Alves A."/>
        </authorList>
    </citation>
    <scope>NUCLEOTIDE SEQUENCE</scope>
    <source>
        <strain evidence="3">ATCC 34329</strain>
    </source>
</reference>
<feature type="transmembrane region" description="Helical" evidence="2">
    <location>
        <begin position="143"/>
        <end position="166"/>
    </location>
</feature>
<keyword evidence="2" id="KW-1133">Transmembrane helix</keyword>
<dbReference type="AlphaFoldDB" id="A0AAD5RVH9"/>